<keyword evidence="8 10" id="KW-0067">ATP-binding</keyword>
<dbReference type="EMBL" id="VLTN01000014">
    <property type="protein sequence ID" value="KAA0153808.1"/>
    <property type="molecule type" value="Genomic_DNA"/>
</dbReference>
<feature type="compositionally biased region" description="Low complexity" evidence="11">
    <location>
        <begin position="200"/>
        <end position="217"/>
    </location>
</feature>
<feature type="binding site" evidence="10">
    <location>
        <position position="26"/>
    </location>
    <ligand>
        <name>ATP</name>
        <dbReference type="ChEBI" id="CHEBI:30616"/>
    </ligand>
</feature>
<evidence type="ECO:0000256" key="1">
    <source>
        <dbReference type="ARBA" id="ARBA00000582"/>
    </source>
</evidence>
<dbReference type="EC" id="2.7.4.3" evidence="10"/>
<dbReference type="InterPro" id="IPR027417">
    <property type="entry name" value="P-loop_NTPase"/>
</dbReference>
<evidence type="ECO:0000313" key="19">
    <source>
        <dbReference type="Proteomes" id="UP000325113"/>
    </source>
</evidence>
<dbReference type="OMA" id="QTGGMII"/>
<evidence type="ECO:0000313" key="12">
    <source>
        <dbReference type="EMBL" id="KAA0146589.1"/>
    </source>
</evidence>
<gene>
    <name evidence="15" type="ORF">FNF27_04602</name>
    <name evidence="14" type="ORF">FNF28_05077</name>
    <name evidence="13" type="ORF">FNF29_02797</name>
    <name evidence="12" type="ORF">FNF31_07755</name>
</gene>
<dbReference type="Pfam" id="PF13238">
    <property type="entry name" value="AAA_18"/>
    <property type="match status" value="1"/>
</dbReference>
<evidence type="ECO:0000313" key="17">
    <source>
        <dbReference type="Proteomes" id="UP000323011"/>
    </source>
</evidence>
<reference evidence="16 17" key="1">
    <citation type="submission" date="2019-07" db="EMBL/GenBank/DDBJ databases">
        <title>Genomes of Cafeteria roenbergensis.</title>
        <authorList>
            <person name="Fischer M.G."/>
            <person name="Hackl T."/>
            <person name="Roman M."/>
        </authorList>
    </citation>
    <scope>NUCLEOTIDE SEQUENCE [LARGE SCALE GENOMIC DNA]</scope>
    <source>
        <strain evidence="13 17">BVI</strain>
        <strain evidence="12 19">Cflag</strain>
        <strain evidence="15 16">E4-10P</strain>
        <strain evidence="14 18">RCC970-E3</strain>
    </source>
</reference>
<keyword evidence="4 10" id="KW-0698">rRNA processing</keyword>
<keyword evidence="17" id="KW-1185">Reference proteome</keyword>
<dbReference type="GO" id="GO:0016887">
    <property type="term" value="F:ATP hydrolysis activity"/>
    <property type="evidence" value="ECO:0007669"/>
    <property type="project" value="UniProtKB-UniRule"/>
</dbReference>
<dbReference type="PANTHER" id="PTHR12595">
    <property type="entry name" value="POS9-ACTIVATING FACTOR FAP7-RELATED"/>
    <property type="match status" value="1"/>
</dbReference>
<dbReference type="EMBL" id="VLTO01000028">
    <property type="protein sequence ID" value="KAA0173845.1"/>
    <property type="molecule type" value="Genomic_DNA"/>
</dbReference>
<comment type="caution">
    <text evidence="10">Lacks conserved residue(s) required for the propagation of feature annotation.</text>
</comment>
<evidence type="ECO:0000256" key="8">
    <source>
        <dbReference type="ARBA" id="ARBA00022840"/>
    </source>
</evidence>
<evidence type="ECO:0000256" key="11">
    <source>
        <dbReference type="SAM" id="MobiDB-lite"/>
    </source>
</evidence>
<comment type="caution">
    <text evidence="13">The sequence shown here is derived from an EMBL/GenBank/DDBJ whole genome shotgun (WGS) entry which is preliminary data.</text>
</comment>
<dbReference type="Proteomes" id="UP000322899">
    <property type="component" value="Unassembled WGS sequence"/>
</dbReference>
<dbReference type="GO" id="GO:0005524">
    <property type="term" value="F:ATP binding"/>
    <property type="evidence" value="ECO:0007669"/>
    <property type="project" value="UniProtKB-KW"/>
</dbReference>
<evidence type="ECO:0000256" key="7">
    <source>
        <dbReference type="ARBA" id="ARBA00022777"/>
    </source>
</evidence>
<dbReference type="GO" id="GO:0005634">
    <property type="term" value="C:nucleus"/>
    <property type="evidence" value="ECO:0007669"/>
    <property type="project" value="UniProtKB-SubCell"/>
</dbReference>
<dbReference type="GO" id="GO:0004017">
    <property type="term" value="F:AMP kinase activity"/>
    <property type="evidence" value="ECO:0007669"/>
    <property type="project" value="UniProtKB-UniRule"/>
</dbReference>
<feature type="binding site" evidence="10">
    <location>
        <position position="29"/>
    </location>
    <ligand>
        <name>ATP</name>
        <dbReference type="ChEBI" id="CHEBI:30616"/>
    </ligand>
</feature>
<evidence type="ECO:0000256" key="4">
    <source>
        <dbReference type="ARBA" id="ARBA00022552"/>
    </source>
</evidence>
<feature type="binding site" evidence="10">
    <location>
        <position position="31"/>
    </location>
    <ligand>
        <name>ATP</name>
        <dbReference type="ChEBI" id="CHEBI:30616"/>
    </ligand>
</feature>
<comment type="catalytic activity">
    <reaction evidence="10">
        <text>ATP + H2O = ADP + phosphate + H(+)</text>
        <dbReference type="Rhea" id="RHEA:13065"/>
        <dbReference type="ChEBI" id="CHEBI:15377"/>
        <dbReference type="ChEBI" id="CHEBI:15378"/>
        <dbReference type="ChEBI" id="CHEBI:30616"/>
        <dbReference type="ChEBI" id="CHEBI:43474"/>
        <dbReference type="ChEBI" id="CHEBI:456216"/>
    </reaction>
</comment>
<sequence>MAAAAGATGGDKMRLMPNILVTGTPGTGKSTLAAELVSRLNKASGSAWTHIPVSDLVREKGYHGGRDEAFDTLVLDDDGEDRLLDDLEEQLAPGARVVEFHATELFPERWFDLVLVLRCAETSVLYDRLVRRGYSELKLQENASAEIMGVCADEAKASYEAAAVVELPSVTAADLESNVGRAVAWVAHWRAEHPHGVPVGGAEPAESSSSASAAAPEAAPAASSGSAFAMAAASLTGSPGH</sequence>
<comment type="similarity">
    <text evidence="10">Belongs to the adenylate kinase family. AK6 subfamily.</text>
</comment>
<keyword evidence="7 10" id="KW-0418">Kinase</keyword>
<evidence type="ECO:0000256" key="9">
    <source>
        <dbReference type="ARBA" id="ARBA00023242"/>
    </source>
</evidence>
<name>A0A5A8CM75_CAFRO</name>
<proteinExistence type="inferred from homology"/>
<dbReference type="Gene3D" id="3.40.50.300">
    <property type="entry name" value="P-loop containing nucleotide triphosphate hydrolases"/>
    <property type="match status" value="1"/>
</dbReference>
<evidence type="ECO:0000256" key="2">
    <source>
        <dbReference type="ARBA" id="ARBA00022490"/>
    </source>
</evidence>
<protein>
    <recommendedName>
        <fullName evidence="10">Adenylate kinase isoenzyme 6 homolog</fullName>
        <shortName evidence="10">AK6</shortName>
        <ecNumber evidence="10">2.7.4.3</ecNumber>
    </recommendedName>
    <alternativeName>
        <fullName evidence="10">Dual activity adenylate kinase/ATPase</fullName>
        <shortName evidence="10">AK/ATPase</shortName>
    </alternativeName>
</protein>
<comment type="function">
    <text evidence="10">Broad-specificity nucleoside monophosphate (NMP) kinase that catalyzes the reversible transfer of the terminal phosphate group between nucleoside triphosphates and monophosphates. Has also ATPase activity. Involved in the late cytoplasmic maturation steps of the 40S ribosomal particles, specifically 18S rRNA maturation. While NMP activity is not required for ribosome maturation, ATPase activity is. Associates transiently with small ribosomal subunit protein uS11. ATP hydrolysis breaks the interaction with uS11. May temporarily remove uS11 from the ribosome to enable a conformational change of the ribosomal RNA that is needed for the final maturation step of the small ribosomal subunit. Its NMP activity may have a role in nuclear energy homeostasis.</text>
</comment>
<comment type="subcellular location">
    <subcellularLocation>
        <location evidence="10">Cytoplasm</location>
    </subcellularLocation>
    <subcellularLocation>
        <location evidence="10">Nucleus</location>
    </subcellularLocation>
</comment>
<evidence type="ECO:0000313" key="15">
    <source>
        <dbReference type="EMBL" id="KAA0173845.1"/>
    </source>
</evidence>
<keyword evidence="9 10" id="KW-0539">Nucleus</keyword>
<feature type="binding site" evidence="10">
    <location>
        <position position="132"/>
    </location>
    <ligand>
        <name>ATP</name>
        <dbReference type="ChEBI" id="CHEBI:30616"/>
    </ligand>
</feature>
<feature type="binding site" evidence="10">
    <location>
        <position position="28"/>
    </location>
    <ligand>
        <name>ATP</name>
        <dbReference type="ChEBI" id="CHEBI:30616"/>
    </ligand>
</feature>
<dbReference type="OrthoDB" id="10251185at2759"/>
<keyword evidence="2 10" id="KW-0963">Cytoplasm</keyword>
<evidence type="ECO:0000256" key="10">
    <source>
        <dbReference type="HAMAP-Rule" id="MF_03173"/>
    </source>
</evidence>
<accession>A0A5A8CM75</accession>
<dbReference type="HAMAP" id="MF_00039">
    <property type="entry name" value="Adenylate_kinase_AK6"/>
    <property type="match status" value="1"/>
</dbReference>
<dbReference type="SUPFAM" id="SSF52540">
    <property type="entry name" value="P-loop containing nucleoside triphosphate hydrolases"/>
    <property type="match status" value="1"/>
</dbReference>
<dbReference type="PANTHER" id="PTHR12595:SF0">
    <property type="entry name" value="ADENYLATE KINASE ISOENZYME 6"/>
    <property type="match status" value="1"/>
</dbReference>
<keyword evidence="6 10" id="KW-0547">Nucleotide-binding</keyword>
<evidence type="ECO:0000313" key="18">
    <source>
        <dbReference type="Proteomes" id="UP000324907"/>
    </source>
</evidence>
<dbReference type="GO" id="GO:0006364">
    <property type="term" value="P:rRNA processing"/>
    <property type="evidence" value="ECO:0007669"/>
    <property type="project" value="UniProtKB-KW"/>
</dbReference>
<evidence type="ECO:0000313" key="14">
    <source>
        <dbReference type="EMBL" id="KAA0161329.1"/>
    </source>
</evidence>
<feature type="region of interest" description="NMPbind" evidence="10">
    <location>
        <begin position="52"/>
        <end position="75"/>
    </location>
</feature>
<keyword evidence="3 10" id="KW-0690">Ribosome biogenesis</keyword>
<evidence type="ECO:0000256" key="5">
    <source>
        <dbReference type="ARBA" id="ARBA00022679"/>
    </source>
</evidence>
<dbReference type="Proteomes" id="UP000324907">
    <property type="component" value="Unassembled WGS sequence"/>
</dbReference>
<feature type="binding site" evidence="10">
    <location>
        <position position="30"/>
    </location>
    <ligand>
        <name>ATP</name>
        <dbReference type="ChEBI" id="CHEBI:30616"/>
    </ligand>
</feature>
<keyword evidence="5 10" id="KW-0808">Transferase</keyword>
<comment type="subunit">
    <text evidence="10">Interacts with small ribosomal subunit protein uS11. Not a structural component of 43S pre-ribosomes, but transiently interacts with them by binding to uS11.</text>
</comment>
<feature type="region of interest" description="Disordered" evidence="11">
    <location>
        <begin position="196"/>
        <end position="217"/>
    </location>
</feature>
<dbReference type="FunFam" id="3.40.50.300:FF:000372">
    <property type="entry name" value="Adenylate kinase isoenzyme 6 homolog"/>
    <property type="match status" value="1"/>
</dbReference>
<dbReference type="EMBL" id="VLTL01000096">
    <property type="protein sequence ID" value="KAA0161329.1"/>
    <property type="molecule type" value="Genomic_DNA"/>
</dbReference>
<dbReference type="InterPro" id="IPR020618">
    <property type="entry name" value="Adenyl_kinase_AK6"/>
</dbReference>
<evidence type="ECO:0000256" key="6">
    <source>
        <dbReference type="ARBA" id="ARBA00022741"/>
    </source>
</evidence>
<organism evidence="13 17">
    <name type="scientific">Cafeteria roenbergensis</name>
    <name type="common">Marine flagellate</name>
    <dbReference type="NCBI Taxonomy" id="33653"/>
    <lineage>
        <taxon>Eukaryota</taxon>
        <taxon>Sar</taxon>
        <taxon>Stramenopiles</taxon>
        <taxon>Bigyra</taxon>
        <taxon>Opalozoa</taxon>
        <taxon>Bicosoecida</taxon>
        <taxon>Cafeteriaceae</taxon>
        <taxon>Cafeteria</taxon>
    </lineage>
</organism>
<evidence type="ECO:0000256" key="3">
    <source>
        <dbReference type="ARBA" id="ARBA00022517"/>
    </source>
</evidence>
<dbReference type="AlphaFoldDB" id="A0A5A8CM75"/>
<feature type="region of interest" description="LID" evidence="10">
    <location>
        <begin position="131"/>
        <end position="141"/>
    </location>
</feature>
<dbReference type="Proteomes" id="UP000323011">
    <property type="component" value="Unassembled WGS sequence"/>
</dbReference>
<dbReference type="EMBL" id="VLTM01000182">
    <property type="protein sequence ID" value="KAA0146589.1"/>
    <property type="molecule type" value="Genomic_DNA"/>
</dbReference>
<dbReference type="GO" id="GO:0005737">
    <property type="term" value="C:cytoplasm"/>
    <property type="evidence" value="ECO:0007669"/>
    <property type="project" value="UniProtKB-SubCell"/>
</dbReference>
<dbReference type="GO" id="GO:0042274">
    <property type="term" value="P:ribosomal small subunit biogenesis"/>
    <property type="evidence" value="ECO:0007669"/>
    <property type="project" value="UniProtKB-UniRule"/>
</dbReference>
<dbReference type="Proteomes" id="UP000325113">
    <property type="component" value="Unassembled WGS sequence"/>
</dbReference>
<evidence type="ECO:0000313" key="13">
    <source>
        <dbReference type="EMBL" id="KAA0153808.1"/>
    </source>
</evidence>
<comment type="catalytic activity">
    <reaction evidence="1 10">
        <text>AMP + ATP = 2 ADP</text>
        <dbReference type="Rhea" id="RHEA:12973"/>
        <dbReference type="ChEBI" id="CHEBI:30616"/>
        <dbReference type="ChEBI" id="CHEBI:456215"/>
        <dbReference type="ChEBI" id="CHEBI:456216"/>
        <dbReference type="EC" id="2.7.4.3"/>
    </reaction>
</comment>
<evidence type="ECO:0000313" key="16">
    <source>
        <dbReference type="Proteomes" id="UP000322899"/>
    </source>
</evidence>